<dbReference type="EMBL" id="LVWG01000035">
    <property type="protein sequence ID" value="KZK73558.1"/>
    <property type="molecule type" value="Genomic_DNA"/>
</dbReference>
<reference evidence="1 2" key="1">
    <citation type="submission" date="2016-03" db="EMBL/GenBank/DDBJ databases">
        <title>Speciation and ecological success in dimly lit waters: horizontal gene transfer in a green sulfur bacteria bloom unveiled by metagenomic assembly.</title>
        <authorList>
            <person name="Llorens-Mares T."/>
            <person name="Liu Z."/>
            <person name="Allen L.Z."/>
            <person name="Rusch D.B."/>
            <person name="Craig M.T."/>
            <person name="Dupont C.L."/>
            <person name="Bryant D.A."/>
            <person name="Casamayor E.O."/>
        </authorList>
    </citation>
    <scope>NUCLEOTIDE SEQUENCE [LARGE SCALE GENOMIC DNA]</scope>
    <source>
        <strain evidence="1">CIII</strain>
    </source>
</reference>
<organism evidence="1 2">
    <name type="scientific">Pelodictyon luteolum</name>
    <dbReference type="NCBI Taxonomy" id="1100"/>
    <lineage>
        <taxon>Bacteria</taxon>
        <taxon>Pseudomonadati</taxon>
        <taxon>Chlorobiota</taxon>
        <taxon>Chlorobiia</taxon>
        <taxon>Chlorobiales</taxon>
        <taxon>Chlorobiaceae</taxon>
        <taxon>Chlorobium/Pelodictyon group</taxon>
        <taxon>Pelodictyon</taxon>
    </lineage>
</organism>
<name>A0A165L4D2_PELLU</name>
<dbReference type="PROSITE" id="PS01228">
    <property type="entry name" value="COF_1"/>
    <property type="match status" value="1"/>
</dbReference>
<dbReference type="RefSeq" id="WP_303682247.1">
    <property type="nucleotide sequence ID" value="NZ_LVWG01000035.1"/>
</dbReference>
<dbReference type="PANTHER" id="PTHR43885:SF1">
    <property type="entry name" value="SUPERFAMILY HYDROLASE, PUTATIVE (AFU_ORTHOLOGUE AFUA_4G13290)-RELATED"/>
    <property type="match status" value="1"/>
</dbReference>
<evidence type="ECO:0000313" key="1">
    <source>
        <dbReference type="EMBL" id="KZK73558.1"/>
    </source>
</evidence>
<evidence type="ECO:0000313" key="2">
    <source>
        <dbReference type="Proteomes" id="UP000076481"/>
    </source>
</evidence>
<dbReference type="InterPro" id="IPR023198">
    <property type="entry name" value="PGP-like_dom2"/>
</dbReference>
<dbReference type="InterPro" id="IPR023214">
    <property type="entry name" value="HAD_sf"/>
</dbReference>
<dbReference type="Pfam" id="PF13419">
    <property type="entry name" value="HAD_2"/>
    <property type="match status" value="1"/>
</dbReference>
<dbReference type="GO" id="GO:0016787">
    <property type="term" value="F:hydrolase activity"/>
    <property type="evidence" value="ECO:0007669"/>
    <property type="project" value="UniProtKB-KW"/>
</dbReference>
<proteinExistence type="predicted"/>
<dbReference type="PANTHER" id="PTHR43885">
    <property type="entry name" value="HALOACID DEHALOGENASE-LIKE HYDROLASE"/>
    <property type="match status" value="1"/>
</dbReference>
<gene>
    <name evidence="1" type="ORF">A3K90_08000</name>
</gene>
<protein>
    <submittedName>
        <fullName evidence="1">Hydrolase</fullName>
    </submittedName>
</protein>
<dbReference type="Gene3D" id="3.40.50.1000">
    <property type="entry name" value="HAD superfamily/HAD-like"/>
    <property type="match status" value="1"/>
</dbReference>
<dbReference type="Gene3D" id="1.10.150.240">
    <property type="entry name" value="Putative phosphatase, domain 2"/>
    <property type="match status" value="1"/>
</dbReference>
<keyword evidence="1" id="KW-0378">Hydrolase</keyword>
<comment type="caution">
    <text evidence="1">The sequence shown here is derived from an EMBL/GenBank/DDBJ whole genome shotgun (WGS) entry which is preliminary data.</text>
</comment>
<dbReference type="SUPFAM" id="SSF56784">
    <property type="entry name" value="HAD-like"/>
    <property type="match status" value="1"/>
</dbReference>
<accession>A0A165L4D2</accession>
<sequence length="233" mass="26017">MPRKLVLFDIDGTLLNVGPVNRRVIQDALLEVYGTEGTAATHSFAGRMDNIIIHEVLEDTGLTRTEIEAKFERAKQTYIDLFRKRATKEDITLTLGIRTLLERLQTHSGIIVGLLTGNFEASGRHKLQIPGINHFFPFGAFADDARHRNDLPAVAVEKAWRITGKRFTGQDVVVIGDTEHDINCARAHNARSVAVATGTYSLDRLRGHHPDVLLENLNQPDVVIREILRSPTI</sequence>
<dbReference type="Proteomes" id="UP000076481">
    <property type="component" value="Unassembled WGS sequence"/>
</dbReference>
<dbReference type="InterPro" id="IPR041492">
    <property type="entry name" value="HAD_2"/>
</dbReference>
<dbReference type="InterPro" id="IPR036412">
    <property type="entry name" value="HAD-like_sf"/>
</dbReference>
<dbReference type="CDD" id="cd07506">
    <property type="entry name" value="HAD_like"/>
    <property type="match status" value="1"/>
</dbReference>
<dbReference type="AlphaFoldDB" id="A0A165L4D2"/>